<evidence type="ECO:0000313" key="3">
    <source>
        <dbReference type="Proteomes" id="UP001303760"/>
    </source>
</evidence>
<keyword evidence="3" id="KW-1185">Reference proteome</keyword>
<dbReference type="AlphaFoldDB" id="A0AAN7CEB1"/>
<organism evidence="2 3">
    <name type="scientific">Achaetomium macrosporum</name>
    <dbReference type="NCBI Taxonomy" id="79813"/>
    <lineage>
        <taxon>Eukaryota</taxon>
        <taxon>Fungi</taxon>
        <taxon>Dikarya</taxon>
        <taxon>Ascomycota</taxon>
        <taxon>Pezizomycotina</taxon>
        <taxon>Sordariomycetes</taxon>
        <taxon>Sordariomycetidae</taxon>
        <taxon>Sordariales</taxon>
        <taxon>Chaetomiaceae</taxon>
        <taxon>Achaetomium</taxon>
    </lineage>
</organism>
<protein>
    <submittedName>
        <fullName evidence="2">Uncharacterized protein</fullName>
    </submittedName>
</protein>
<comment type="caution">
    <text evidence="2">The sequence shown here is derived from an EMBL/GenBank/DDBJ whole genome shotgun (WGS) entry which is preliminary data.</text>
</comment>
<dbReference type="EMBL" id="MU860056">
    <property type="protein sequence ID" value="KAK4239727.1"/>
    <property type="molecule type" value="Genomic_DNA"/>
</dbReference>
<reference evidence="2" key="2">
    <citation type="submission" date="2023-05" db="EMBL/GenBank/DDBJ databases">
        <authorList>
            <consortium name="Lawrence Berkeley National Laboratory"/>
            <person name="Steindorff A."/>
            <person name="Hensen N."/>
            <person name="Bonometti L."/>
            <person name="Westerberg I."/>
            <person name="Brannstrom I.O."/>
            <person name="Guillou S."/>
            <person name="Cros-Aarteil S."/>
            <person name="Calhoun S."/>
            <person name="Haridas S."/>
            <person name="Kuo A."/>
            <person name="Mondo S."/>
            <person name="Pangilinan J."/>
            <person name="Riley R."/>
            <person name="Labutti K."/>
            <person name="Andreopoulos B."/>
            <person name="Lipzen A."/>
            <person name="Chen C."/>
            <person name="Yanf M."/>
            <person name="Daum C."/>
            <person name="Ng V."/>
            <person name="Clum A."/>
            <person name="Ohm R."/>
            <person name="Martin F."/>
            <person name="Silar P."/>
            <person name="Natvig D."/>
            <person name="Lalanne C."/>
            <person name="Gautier V."/>
            <person name="Ament-Velasquez S.L."/>
            <person name="Kruys A."/>
            <person name="Hutchinson M.I."/>
            <person name="Powell A.J."/>
            <person name="Barry K."/>
            <person name="Miller A.N."/>
            <person name="Grigoriev I.V."/>
            <person name="Debuchy R."/>
            <person name="Gladieux P."/>
            <person name="Thoren M.H."/>
            <person name="Johannesson H."/>
        </authorList>
    </citation>
    <scope>NUCLEOTIDE SEQUENCE</scope>
    <source>
        <strain evidence="2">CBS 532.94</strain>
    </source>
</reference>
<feature type="compositionally biased region" description="Basic and acidic residues" evidence="1">
    <location>
        <begin position="24"/>
        <end position="53"/>
    </location>
</feature>
<reference evidence="2" key="1">
    <citation type="journal article" date="2023" name="Mol. Phylogenet. Evol.">
        <title>Genome-scale phylogeny and comparative genomics of the fungal order Sordariales.</title>
        <authorList>
            <person name="Hensen N."/>
            <person name="Bonometti L."/>
            <person name="Westerberg I."/>
            <person name="Brannstrom I.O."/>
            <person name="Guillou S."/>
            <person name="Cros-Aarteil S."/>
            <person name="Calhoun S."/>
            <person name="Haridas S."/>
            <person name="Kuo A."/>
            <person name="Mondo S."/>
            <person name="Pangilinan J."/>
            <person name="Riley R."/>
            <person name="LaButti K."/>
            <person name="Andreopoulos B."/>
            <person name="Lipzen A."/>
            <person name="Chen C."/>
            <person name="Yan M."/>
            <person name="Daum C."/>
            <person name="Ng V."/>
            <person name="Clum A."/>
            <person name="Steindorff A."/>
            <person name="Ohm R.A."/>
            <person name="Martin F."/>
            <person name="Silar P."/>
            <person name="Natvig D.O."/>
            <person name="Lalanne C."/>
            <person name="Gautier V."/>
            <person name="Ament-Velasquez S.L."/>
            <person name="Kruys A."/>
            <person name="Hutchinson M.I."/>
            <person name="Powell A.J."/>
            <person name="Barry K."/>
            <person name="Miller A.N."/>
            <person name="Grigoriev I.V."/>
            <person name="Debuchy R."/>
            <person name="Gladieux P."/>
            <person name="Hiltunen Thoren M."/>
            <person name="Johannesson H."/>
        </authorList>
    </citation>
    <scope>NUCLEOTIDE SEQUENCE</scope>
    <source>
        <strain evidence="2">CBS 532.94</strain>
    </source>
</reference>
<proteinExistence type="predicted"/>
<accession>A0AAN7CEB1</accession>
<sequence length="96" mass="11244">MPRLLPPRNDPFWQQHKKQRLRASRREIEIRHRNKGREHQKIKSASDELESKHADLVAQEKALTEQKLTFMGELLAHAHCNDSAISEYPSMASEEM</sequence>
<name>A0AAN7CEB1_9PEZI</name>
<gene>
    <name evidence="2" type="ORF">C8A03DRAFT_32171</name>
</gene>
<evidence type="ECO:0000313" key="2">
    <source>
        <dbReference type="EMBL" id="KAK4239727.1"/>
    </source>
</evidence>
<dbReference type="Proteomes" id="UP001303760">
    <property type="component" value="Unassembled WGS sequence"/>
</dbReference>
<evidence type="ECO:0000256" key="1">
    <source>
        <dbReference type="SAM" id="MobiDB-lite"/>
    </source>
</evidence>
<feature type="region of interest" description="Disordered" evidence="1">
    <location>
        <begin position="1"/>
        <end position="53"/>
    </location>
</feature>